<feature type="domain" description="DUF3616" evidence="1">
    <location>
        <begin position="31"/>
        <end position="360"/>
    </location>
</feature>
<sequence length="365" mass="39597">MPAHAHGHIDLTFSAPLDDARGPRKELRDGLSAVRQIGRTLWLANDESASVERLTLDGDRAGAHEQFPLLRYLDLPEPADKEADTDEVDVEGLDGAGGYLWVVGSHSRKRSKPSEGNSPAEAVACLADVDKDPNRFLLARIPLIEAEGELPTLARKAKPRRAQRLRGDGKGNALTRLLRKDEHLGPFIGLPGKENGFDIEGIAVAGERVFVGLRGPVLRGWAVVLELRLQGDGRWLTLQPLDGSKKGACLRKHFLDLSGLGVRDLCLQGEDLLVLAGPTMDLDGPVRVLRWRDALRCDEASVVAASQLQVLLDLPYGTGCDHAEGMTLLRRSQDAAVALLVVHDSPDPARQPGRNSLRADVFALP</sequence>
<evidence type="ECO:0000313" key="3">
    <source>
        <dbReference type="Proteomes" id="UP000297564"/>
    </source>
</evidence>
<evidence type="ECO:0000259" key="1">
    <source>
        <dbReference type="Pfam" id="PF12275"/>
    </source>
</evidence>
<dbReference type="Proteomes" id="UP000297564">
    <property type="component" value="Unassembled WGS sequence"/>
</dbReference>
<protein>
    <submittedName>
        <fullName evidence="2">DUF3616 domain-containing protein</fullName>
    </submittedName>
</protein>
<proteinExistence type="predicted"/>
<reference evidence="2 3" key="1">
    <citation type="submission" date="2019-03" db="EMBL/GenBank/DDBJ databases">
        <title>Ramlibacter rhizophilus CCTCC AB2015357, whole genome shotgun sequence.</title>
        <authorList>
            <person name="Zhang X."/>
            <person name="Feng G."/>
            <person name="Zhu H."/>
        </authorList>
    </citation>
    <scope>NUCLEOTIDE SEQUENCE [LARGE SCALE GENOMIC DNA]</scope>
    <source>
        <strain evidence="2 3">CCTCC AB2015357</strain>
    </source>
</reference>
<keyword evidence="3" id="KW-1185">Reference proteome</keyword>
<organism evidence="2 3">
    <name type="scientific">Ramlibacter rhizophilus</name>
    <dbReference type="NCBI Taxonomy" id="1781167"/>
    <lineage>
        <taxon>Bacteria</taxon>
        <taxon>Pseudomonadati</taxon>
        <taxon>Pseudomonadota</taxon>
        <taxon>Betaproteobacteria</taxon>
        <taxon>Burkholderiales</taxon>
        <taxon>Comamonadaceae</taxon>
        <taxon>Ramlibacter</taxon>
    </lineage>
</organism>
<comment type="caution">
    <text evidence="2">The sequence shown here is derived from an EMBL/GenBank/DDBJ whole genome shotgun (WGS) entry which is preliminary data.</text>
</comment>
<dbReference type="EMBL" id="SMLL01000009">
    <property type="protein sequence ID" value="TFY96451.1"/>
    <property type="molecule type" value="Genomic_DNA"/>
</dbReference>
<name>A0A4Z0BCP1_9BURK</name>
<gene>
    <name evidence="2" type="ORF">EZ242_20710</name>
</gene>
<dbReference type="Pfam" id="PF12275">
    <property type="entry name" value="DUF3616"/>
    <property type="match status" value="1"/>
</dbReference>
<dbReference type="InterPro" id="IPR022060">
    <property type="entry name" value="DUF3616"/>
</dbReference>
<accession>A0A4Z0BCP1</accession>
<dbReference type="RefSeq" id="WP_135287096.1">
    <property type="nucleotide sequence ID" value="NZ_SMLL01000009.1"/>
</dbReference>
<dbReference type="OrthoDB" id="423529at2"/>
<dbReference type="AlphaFoldDB" id="A0A4Z0BCP1"/>
<evidence type="ECO:0000313" key="2">
    <source>
        <dbReference type="EMBL" id="TFY96451.1"/>
    </source>
</evidence>